<proteinExistence type="predicted"/>
<evidence type="ECO:0008006" key="3">
    <source>
        <dbReference type="Google" id="ProtNLM"/>
    </source>
</evidence>
<feature type="non-terminal residue" evidence="1">
    <location>
        <position position="349"/>
    </location>
</feature>
<gene>
    <name evidence="1" type="ORF">AMJ44_05530</name>
</gene>
<dbReference type="SUPFAM" id="SSF69318">
    <property type="entry name" value="Integrin alpha N-terminal domain"/>
    <property type="match status" value="1"/>
</dbReference>
<reference evidence="1 2" key="1">
    <citation type="journal article" date="2015" name="Microbiome">
        <title>Genomic resolution of linkages in carbon, nitrogen, and sulfur cycling among widespread estuary sediment bacteria.</title>
        <authorList>
            <person name="Baker B.J."/>
            <person name="Lazar C.S."/>
            <person name="Teske A.P."/>
            <person name="Dick G.J."/>
        </authorList>
    </citation>
    <scope>NUCLEOTIDE SEQUENCE [LARGE SCALE GENOMIC DNA]</scope>
    <source>
        <strain evidence="1">DG_54_3</strain>
    </source>
</reference>
<comment type="caution">
    <text evidence="1">The sequence shown here is derived from an EMBL/GenBank/DDBJ whole genome shotgun (WGS) entry which is preliminary data.</text>
</comment>
<accession>A0A0S7Y271</accession>
<dbReference type="InterPro" id="IPR028994">
    <property type="entry name" value="Integrin_alpha_N"/>
</dbReference>
<dbReference type="Gene3D" id="2.130.10.130">
    <property type="entry name" value="Integrin alpha, N-terminal"/>
    <property type="match status" value="1"/>
</dbReference>
<sequence length="349" mass="38447">MNFSYFDSPLIWDVGDFDLDGLYDVVIDATEGMPPVPAVSIAESPDSFSYPTQEVWRDTIGQATVAPISVHDIDQDGLPEIVKVGANGINFVIYESIGNNLYEKVYEDTIQGINTPLSTIGFGDFDEDNKIEFVLGNLSDGAGGANYWLYESPGDNAYEFIHIGTVLTKNIIDCFSVSDADGDGKIEFVVKGFVVPTARINAFIFEAISDNTYEIIKRFDLFGGGINYYGGYSEAGDVDGDTVPEIVLEGCQNVYIIKSTSDDSFYLWDTLPGHSSGSNIRIYDIDDNGLAEIIISGNNETRIYEYEPGGIAEAEGKEQEMRLRVHPNPFVKQTRIDYALPKQTSVEIV</sequence>
<name>A0A0S7Y271_UNCSA</name>
<dbReference type="AlphaFoldDB" id="A0A0S7Y271"/>
<evidence type="ECO:0000313" key="1">
    <source>
        <dbReference type="EMBL" id="KPJ68792.1"/>
    </source>
</evidence>
<dbReference type="EMBL" id="LIZX01000040">
    <property type="protein sequence ID" value="KPJ68792.1"/>
    <property type="molecule type" value="Genomic_DNA"/>
</dbReference>
<evidence type="ECO:0000313" key="2">
    <source>
        <dbReference type="Proteomes" id="UP000051861"/>
    </source>
</evidence>
<protein>
    <recommendedName>
        <fullName evidence="3">VCBS repeat-containing protein</fullName>
    </recommendedName>
</protein>
<organism evidence="1 2">
    <name type="scientific">candidate division WOR-1 bacterium DG_54_3</name>
    <dbReference type="NCBI Taxonomy" id="1703775"/>
    <lineage>
        <taxon>Bacteria</taxon>
        <taxon>Bacillati</taxon>
        <taxon>Saganbacteria</taxon>
    </lineage>
</organism>
<dbReference type="Proteomes" id="UP000051861">
    <property type="component" value="Unassembled WGS sequence"/>
</dbReference>